<evidence type="ECO:0000313" key="4">
    <source>
        <dbReference type="Proteomes" id="UP000008827"/>
    </source>
</evidence>
<proteinExistence type="predicted"/>
<keyword evidence="1" id="KW-1133">Transmembrane helix</keyword>
<keyword evidence="1" id="KW-0472">Membrane</keyword>
<reference evidence="2" key="3">
    <citation type="submission" date="2018-07" db="EMBL/GenBank/DDBJ databases">
        <title>WGS assembly of Glycine max.</title>
        <authorList>
            <person name="Schmutz J."/>
            <person name="Cannon S."/>
            <person name="Schlueter J."/>
            <person name="Ma J."/>
            <person name="Mitros T."/>
            <person name="Nelson W."/>
            <person name="Hyten D."/>
            <person name="Song Q."/>
            <person name="Thelen J."/>
            <person name="Cheng J."/>
            <person name="Xu D."/>
            <person name="Hellsten U."/>
            <person name="May G."/>
            <person name="Yu Y."/>
            <person name="Sakurai T."/>
            <person name="Umezawa T."/>
            <person name="Bhattacharyya M."/>
            <person name="Sandhu D."/>
            <person name="Valliyodan B."/>
            <person name="Lindquist E."/>
            <person name="Peto M."/>
            <person name="Grant D."/>
            <person name="Shu S."/>
            <person name="Goodstein D."/>
            <person name="Barry K."/>
            <person name="Futrell-Griggs M."/>
            <person name="Abernathy B."/>
            <person name="Du J."/>
            <person name="Tian Z."/>
            <person name="Zhu L."/>
            <person name="Gill N."/>
            <person name="Joshi T."/>
            <person name="Libault M."/>
            <person name="Sethuraman A."/>
            <person name="Zhang X."/>
            <person name="Shinozaki K."/>
            <person name="Nguyen H."/>
            <person name="Wing R."/>
            <person name="Cregan P."/>
            <person name="Specht J."/>
            <person name="Grimwood J."/>
            <person name="Rokhsar D."/>
            <person name="Stacey G."/>
            <person name="Shoemaker R."/>
            <person name="Jackson S."/>
        </authorList>
    </citation>
    <scope>NUCLEOTIDE SEQUENCE</scope>
    <source>
        <tissue evidence="2">Callus</tissue>
    </source>
</reference>
<organism evidence="2">
    <name type="scientific">Glycine max</name>
    <name type="common">Soybean</name>
    <name type="synonym">Glycine hispida</name>
    <dbReference type="NCBI Taxonomy" id="3847"/>
    <lineage>
        <taxon>Eukaryota</taxon>
        <taxon>Viridiplantae</taxon>
        <taxon>Streptophyta</taxon>
        <taxon>Embryophyta</taxon>
        <taxon>Tracheophyta</taxon>
        <taxon>Spermatophyta</taxon>
        <taxon>Magnoliopsida</taxon>
        <taxon>eudicotyledons</taxon>
        <taxon>Gunneridae</taxon>
        <taxon>Pentapetalae</taxon>
        <taxon>rosids</taxon>
        <taxon>fabids</taxon>
        <taxon>Fabales</taxon>
        <taxon>Fabaceae</taxon>
        <taxon>Papilionoideae</taxon>
        <taxon>50 kb inversion clade</taxon>
        <taxon>NPAAA clade</taxon>
        <taxon>indigoferoid/millettioid clade</taxon>
        <taxon>Phaseoleae</taxon>
        <taxon>Glycine</taxon>
        <taxon>Glycine subgen. Soja</taxon>
    </lineage>
</organism>
<reference evidence="2 3" key="1">
    <citation type="journal article" date="2010" name="Nature">
        <title>Genome sequence of the palaeopolyploid soybean.</title>
        <authorList>
            <person name="Schmutz J."/>
            <person name="Cannon S.B."/>
            <person name="Schlueter J."/>
            <person name="Ma J."/>
            <person name="Mitros T."/>
            <person name="Nelson W."/>
            <person name="Hyten D.L."/>
            <person name="Song Q."/>
            <person name="Thelen J.J."/>
            <person name="Cheng J."/>
            <person name="Xu D."/>
            <person name="Hellsten U."/>
            <person name="May G.D."/>
            <person name="Yu Y."/>
            <person name="Sakurai T."/>
            <person name="Umezawa T."/>
            <person name="Bhattacharyya M.K."/>
            <person name="Sandhu D."/>
            <person name="Valliyodan B."/>
            <person name="Lindquist E."/>
            <person name="Peto M."/>
            <person name="Grant D."/>
            <person name="Shu S."/>
            <person name="Goodstein D."/>
            <person name="Barry K."/>
            <person name="Futrell-Griggs M."/>
            <person name="Abernathy B."/>
            <person name="Du J."/>
            <person name="Tian Z."/>
            <person name="Zhu L."/>
            <person name="Gill N."/>
            <person name="Joshi T."/>
            <person name="Libault M."/>
            <person name="Sethuraman A."/>
            <person name="Zhang X.-C."/>
            <person name="Shinozaki K."/>
            <person name="Nguyen H.T."/>
            <person name="Wing R.A."/>
            <person name="Cregan P."/>
            <person name="Specht J."/>
            <person name="Grimwood J."/>
            <person name="Rokhsar D."/>
            <person name="Stacey G."/>
            <person name="Shoemaker R.C."/>
            <person name="Jackson S.A."/>
        </authorList>
    </citation>
    <scope>NUCLEOTIDE SEQUENCE [LARGE SCALE GENOMIC DNA]</scope>
    <source>
        <strain evidence="3">cv. Williams 82</strain>
        <tissue evidence="2">Callus</tissue>
    </source>
</reference>
<dbReference type="InParanoid" id="A0A0R0F759"/>
<evidence type="ECO:0000313" key="3">
    <source>
        <dbReference type="EnsemblPlants" id="KRG98014"/>
    </source>
</evidence>
<dbReference type="Proteomes" id="UP000008827">
    <property type="component" value="Chromosome 18"/>
</dbReference>
<evidence type="ECO:0000256" key="1">
    <source>
        <dbReference type="SAM" id="Phobius"/>
    </source>
</evidence>
<evidence type="ECO:0000313" key="2">
    <source>
        <dbReference type="EMBL" id="KRG98014.1"/>
    </source>
</evidence>
<reference evidence="3" key="2">
    <citation type="submission" date="2018-02" db="UniProtKB">
        <authorList>
            <consortium name="EnsemblPlants"/>
        </authorList>
    </citation>
    <scope>IDENTIFICATION</scope>
    <source>
        <strain evidence="3">Williams 82</strain>
    </source>
</reference>
<dbReference type="EnsemblPlants" id="KRG98014">
    <property type="protein sequence ID" value="KRG98014"/>
    <property type="gene ID" value="GLYMA_18G044700"/>
</dbReference>
<dbReference type="Gramene" id="KRG98014">
    <property type="protein sequence ID" value="KRG98014"/>
    <property type="gene ID" value="GLYMA_18G044700"/>
</dbReference>
<name>A0A0R0F759_SOYBN</name>
<sequence>MWVCVFGLFLCSFFSYMKRSVDCPLLDLFLSSLFWIFSLCCLFIVCMLVLIPTLQFPLFPKCWAVLQATNFLS</sequence>
<dbReference type="AlphaFoldDB" id="A0A0R0F759"/>
<protein>
    <submittedName>
        <fullName evidence="2 3">Uncharacterized protein</fullName>
    </submittedName>
</protein>
<dbReference type="SMR" id="A0A0R0F759"/>
<feature type="transmembrane region" description="Helical" evidence="1">
    <location>
        <begin position="29"/>
        <end position="51"/>
    </location>
</feature>
<gene>
    <name evidence="2" type="ORF">GLYMA_18G044700</name>
</gene>
<keyword evidence="4" id="KW-1185">Reference proteome</keyword>
<dbReference type="EMBL" id="CM000851">
    <property type="protein sequence ID" value="KRG98014.1"/>
    <property type="molecule type" value="Genomic_DNA"/>
</dbReference>
<keyword evidence="1" id="KW-0812">Transmembrane</keyword>
<accession>A0A0R0F759</accession>